<dbReference type="InterPro" id="IPR036770">
    <property type="entry name" value="Ankyrin_rpt-contain_sf"/>
</dbReference>
<dbReference type="Pfam" id="PF00023">
    <property type="entry name" value="Ank"/>
    <property type="match status" value="1"/>
</dbReference>
<evidence type="ECO:0000313" key="6">
    <source>
        <dbReference type="Proteomes" id="UP000184255"/>
    </source>
</evidence>
<evidence type="ECO:0000256" key="4">
    <source>
        <dbReference type="SAM" id="Phobius"/>
    </source>
</evidence>
<dbReference type="InterPro" id="IPR002110">
    <property type="entry name" value="Ankyrin_rpt"/>
</dbReference>
<organism evidence="5 6">
    <name type="scientific">Fusarium mangiferae</name>
    <name type="common">Mango malformation disease fungus</name>
    <dbReference type="NCBI Taxonomy" id="192010"/>
    <lineage>
        <taxon>Eukaryota</taxon>
        <taxon>Fungi</taxon>
        <taxon>Dikarya</taxon>
        <taxon>Ascomycota</taxon>
        <taxon>Pezizomycotina</taxon>
        <taxon>Sordariomycetes</taxon>
        <taxon>Hypocreomycetidae</taxon>
        <taxon>Hypocreales</taxon>
        <taxon>Nectriaceae</taxon>
        <taxon>Fusarium</taxon>
        <taxon>Fusarium fujikuroi species complex</taxon>
    </lineage>
</organism>
<gene>
    <name evidence="5" type="ORF">FMAN_11511</name>
</gene>
<evidence type="ECO:0000256" key="2">
    <source>
        <dbReference type="ARBA" id="ARBA00023043"/>
    </source>
</evidence>
<dbReference type="PANTHER" id="PTHR24166:SF48">
    <property type="entry name" value="PROTEIN VAPYRIN"/>
    <property type="match status" value="1"/>
</dbReference>
<keyword evidence="4" id="KW-0472">Membrane</keyword>
<accession>A0A1L7TP34</accession>
<feature type="transmembrane region" description="Helical" evidence="4">
    <location>
        <begin position="324"/>
        <end position="343"/>
    </location>
</feature>
<dbReference type="VEuPathDB" id="FungiDB:FMAN_11511"/>
<keyword evidence="4" id="KW-0812">Transmembrane</keyword>
<evidence type="ECO:0000256" key="1">
    <source>
        <dbReference type="ARBA" id="ARBA00022737"/>
    </source>
</evidence>
<name>A0A1L7TP34_FUSMA</name>
<feature type="repeat" description="ANK" evidence="3">
    <location>
        <begin position="111"/>
        <end position="143"/>
    </location>
</feature>
<dbReference type="GeneID" id="65090762"/>
<evidence type="ECO:0000256" key="3">
    <source>
        <dbReference type="PROSITE-ProRule" id="PRU00023"/>
    </source>
</evidence>
<feature type="transmembrane region" description="Helical" evidence="4">
    <location>
        <begin position="355"/>
        <end position="376"/>
    </location>
</feature>
<dbReference type="PROSITE" id="PS50088">
    <property type="entry name" value="ANK_REPEAT"/>
    <property type="match status" value="1"/>
</dbReference>
<dbReference type="PANTHER" id="PTHR24166">
    <property type="entry name" value="ROLLING PEBBLES, ISOFORM B"/>
    <property type="match status" value="1"/>
</dbReference>
<reference evidence="6" key="1">
    <citation type="journal article" date="2016" name="Genome Biol. Evol.">
        <title>Comparative 'omics' of the Fusarium fujikuroi species complex highlights differences in genetic potential and metabolite synthesis.</title>
        <authorList>
            <person name="Niehaus E.-M."/>
            <person name="Muensterkoetter M."/>
            <person name="Proctor R.H."/>
            <person name="Brown D.W."/>
            <person name="Sharon A."/>
            <person name="Idan Y."/>
            <person name="Oren-Young L."/>
            <person name="Sieber C.M."/>
            <person name="Novak O."/>
            <person name="Pencik A."/>
            <person name="Tarkowska D."/>
            <person name="Hromadova K."/>
            <person name="Freeman S."/>
            <person name="Maymon M."/>
            <person name="Elazar M."/>
            <person name="Youssef S.A."/>
            <person name="El-Shabrawy E.S.M."/>
            <person name="Shalaby A.B.A."/>
            <person name="Houterman P."/>
            <person name="Brock N.L."/>
            <person name="Burkhardt I."/>
            <person name="Tsavkelova E.A."/>
            <person name="Dickschat J.S."/>
            <person name="Galuszka P."/>
            <person name="Gueldener U."/>
            <person name="Tudzynski B."/>
        </authorList>
    </citation>
    <scope>NUCLEOTIDE SEQUENCE [LARGE SCALE GENOMIC DNA]</scope>
    <source>
        <strain evidence="6">MRC7560</strain>
    </source>
</reference>
<dbReference type="InterPro" id="IPR050889">
    <property type="entry name" value="Dendritic_Spine_Reg/Scaffold"/>
</dbReference>
<keyword evidence="6" id="KW-1185">Reference proteome</keyword>
<dbReference type="PROSITE" id="PS50297">
    <property type="entry name" value="ANK_REP_REGION"/>
    <property type="match status" value="1"/>
</dbReference>
<protein>
    <submittedName>
        <fullName evidence="5">Uncharacterized protein</fullName>
    </submittedName>
</protein>
<dbReference type="Pfam" id="PF12796">
    <property type="entry name" value="Ank_2"/>
    <property type="match status" value="1"/>
</dbReference>
<dbReference type="RefSeq" id="XP_041684608.1">
    <property type="nucleotide sequence ID" value="XM_041834334.1"/>
</dbReference>
<dbReference type="SUPFAM" id="SSF48403">
    <property type="entry name" value="Ankyrin repeat"/>
    <property type="match status" value="1"/>
</dbReference>
<comment type="caution">
    <text evidence="5">The sequence shown here is derived from an EMBL/GenBank/DDBJ whole genome shotgun (WGS) entry which is preliminary data.</text>
</comment>
<proteinExistence type="predicted"/>
<dbReference type="AlphaFoldDB" id="A0A1L7TP34"/>
<keyword evidence="1" id="KW-0677">Repeat</keyword>
<dbReference type="Gene3D" id="1.25.40.20">
    <property type="entry name" value="Ankyrin repeat-containing domain"/>
    <property type="match status" value="1"/>
</dbReference>
<dbReference type="SMART" id="SM00248">
    <property type="entry name" value="ANK"/>
    <property type="match status" value="4"/>
</dbReference>
<dbReference type="Proteomes" id="UP000184255">
    <property type="component" value="Unassembled WGS sequence"/>
</dbReference>
<feature type="transmembrane region" description="Helical" evidence="4">
    <location>
        <begin position="421"/>
        <end position="440"/>
    </location>
</feature>
<evidence type="ECO:0000313" key="5">
    <source>
        <dbReference type="EMBL" id="CVK97435.1"/>
    </source>
</evidence>
<sequence>MPHAVLPDLAAFNESLLNPLPAYSAIDNDDLLNRIEATENVELPILRSPASRAPNFQHLASSAERESYLEAHRLECDIVKAFFSAIENGHDDIVADFIARGWVSPDTASRWGETPLNAAVRVGKVPMVSRLVALGASVNGFGRAWDGNTAVNAADLPERTPLMVAAERGHLALVKVLIQDYGAKHDIIAPDGAIALRLAASNRHREIVHYLPTIRGGAWKRWATVHKKQMDRARRAVNRIVKFVRILIWDLPKLLVWDAPKEICRAAWRRRHRVKTFFKQLPGKAKDAILGIPSTLKRAATEAWKGIKELPSLLKGLVKALFKVFWKVLTGIPGAVMFVLKWIGNGLKGIGEAILNIFVKLFSLLHTATMALVTFLRGITLGDVWNGFCHLVRAIFVDAPKAIGAFLVAFGKTSYDVLKTIFGTLGECIWWLCAGVYWLIRYIPRRIWTMIEAMGTSLVKAWEEIMVFLNPKRM</sequence>
<keyword evidence="2 3" id="KW-0040">ANK repeat</keyword>
<keyword evidence="4" id="KW-1133">Transmembrane helix</keyword>
<dbReference type="EMBL" id="FCQH01000008">
    <property type="protein sequence ID" value="CVK97435.1"/>
    <property type="molecule type" value="Genomic_DNA"/>
</dbReference>